<sequence length="381" mass="41876">MKWLKVLAPVGVILVGIAATYGVVATAPEEKSSEQVDTRPLVTVDTLSPQNHTVTLTSYGEVTPLETTQLAAQVAGEVIQWSEGFIHGGLVRRGDTLFTIEKDAYEAALLQAEANLSAAQAQLIQEKAQARVAEQEARLMPDTQVTELYLRKPQLLSAQASVKSAEAMLKIAQRDLENCEVKAPYDALVVSREIGVGDYVSPGTLAATIHNIETAEVTFPIAGFDRHLLPENLSRLAVKVSTDARQASVIEGYIHRDSGVVDAATRLSHLVLRIDDPYGIDSNTQKVKFGSYVNISFKGRTLKDVYRIPQELVTNNRIWLMDSDQKLVPKKVEVVHESGKHFYIRADLANANVVMTLPEYPQPGMEVRVARDSDHLVAQKQ</sequence>
<dbReference type="Pfam" id="PF25917">
    <property type="entry name" value="BSH_RND"/>
    <property type="match status" value="1"/>
</dbReference>
<evidence type="ECO:0000256" key="1">
    <source>
        <dbReference type="ARBA" id="ARBA00009477"/>
    </source>
</evidence>
<comment type="similarity">
    <text evidence="1">Belongs to the membrane fusion protein (MFP) (TC 8.A.1) family.</text>
</comment>
<dbReference type="EMBL" id="JABBXD010000002">
    <property type="protein sequence ID" value="MBD3585104.1"/>
    <property type="molecule type" value="Genomic_DNA"/>
</dbReference>
<dbReference type="Proteomes" id="UP000624419">
    <property type="component" value="Unassembled WGS sequence"/>
</dbReference>
<evidence type="ECO:0000256" key="2">
    <source>
        <dbReference type="SAM" id="Coils"/>
    </source>
</evidence>
<dbReference type="RefSeq" id="WP_191022850.1">
    <property type="nucleotide sequence ID" value="NZ_JABBXD010000002.1"/>
</dbReference>
<accession>A0ABR8LFR7</accession>
<dbReference type="PANTHER" id="PTHR30469:SF12">
    <property type="entry name" value="MULTIDRUG RESISTANCE PROTEIN MDTA"/>
    <property type="match status" value="1"/>
</dbReference>
<dbReference type="Gene3D" id="2.40.30.170">
    <property type="match status" value="1"/>
</dbReference>
<evidence type="ECO:0000313" key="4">
    <source>
        <dbReference type="EMBL" id="MBD3585104.1"/>
    </source>
</evidence>
<comment type="caution">
    <text evidence="4">The sequence shown here is derived from an EMBL/GenBank/DDBJ whole genome shotgun (WGS) entry which is preliminary data.</text>
</comment>
<keyword evidence="2" id="KW-0175">Coiled coil</keyword>
<dbReference type="Gene3D" id="1.10.287.470">
    <property type="entry name" value="Helix hairpin bin"/>
    <property type="match status" value="1"/>
</dbReference>
<organism evidence="4 5">
    <name type="scientific">Salinimonas profundi</name>
    <dbReference type="NCBI Taxonomy" id="2729140"/>
    <lineage>
        <taxon>Bacteria</taxon>
        <taxon>Pseudomonadati</taxon>
        <taxon>Pseudomonadota</taxon>
        <taxon>Gammaproteobacteria</taxon>
        <taxon>Alteromonadales</taxon>
        <taxon>Alteromonadaceae</taxon>
        <taxon>Alteromonas/Salinimonas group</taxon>
        <taxon>Salinimonas</taxon>
    </lineage>
</organism>
<feature type="domain" description="Multidrug resistance protein MdtA-like barrel-sandwich hybrid" evidence="3">
    <location>
        <begin position="67"/>
        <end position="207"/>
    </location>
</feature>
<reference evidence="4 5" key="1">
    <citation type="submission" date="2020-04" db="EMBL/GenBank/DDBJ databases">
        <title>Salinimonas sp. HHU 13199.</title>
        <authorList>
            <person name="Cui X."/>
            <person name="Zhang D."/>
        </authorList>
    </citation>
    <scope>NUCLEOTIDE SEQUENCE [LARGE SCALE GENOMIC DNA]</scope>
    <source>
        <strain evidence="4 5">HHU 13199</strain>
    </source>
</reference>
<feature type="coiled-coil region" evidence="2">
    <location>
        <begin position="102"/>
        <end position="138"/>
    </location>
</feature>
<dbReference type="Gene3D" id="2.40.50.100">
    <property type="match status" value="1"/>
</dbReference>
<keyword evidence="5" id="KW-1185">Reference proteome</keyword>
<dbReference type="InterPro" id="IPR058625">
    <property type="entry name" value="MdtA-like_BSH"/>
</dbReference>
<gene>
    <name evidence="4" type="ORF">HHX48_05070</name>
</gene>
<dbReference type="NCBIfam" id="TIGR01730">
    <property type="entry name" value="RND_mfp"/>
    <property type="match status" value="1"/>
</dbReference>
<evidence type="ECO:0000313" key="5">
    <source>
        <dbReference type="Proteomes" id="UP000624419"/>
    </source>
</evidence>
<dbReference type="InterPro" id="IPR006143">
    <property type="entry name" value="RND_pump_MFP"/>
</dbReference>
<evidence type="ECO:0000259" key="3">
    <source>
        <dbReference type="Pfam" id="PF25917"/>
    </source>
</evidence>
<proteinExistence type="inferred from homology"/>
<name>A0ABR8LFR7_9ALTE</name>
<protein>
    <submittedName>
        <fullName evidence="4">Efflux RND transporter periplasmic adaptor subunit</fullName>
    </submittedName>
</protein>
<dbReference type="SUPFAM" id="SSF111369">
    <property type="entry name" value="HlyD-like secretion proteins"/>
    <property type="match status" value="1"/>
</dbReference>
<dbReference type="PANTHER" id="PTHR30469">
    <property type="entry name" value="MULTIDRUG RESISTANCE PROTEIN MDTA"/>
    <property type="match status" value="1"/>
</dbReference>